<evidence type="ECO:0000313" key="2">
    <source>
        <dbReference type="EMBL" id="CAB0009870.1"/>
    </source>
</evidence>
<organism evidence="2 3">
    <name type="scientific">Nesidiocoris tenuis</name>
    <dbReference type="NCBI Taxonomy" id="355587"/>
    <lineage>
        <taxon>Eukaryota</taxon>
        <taxon>Metazoa</taxon>
        <taxon>Ecdysozoa</taxon>
        <taxon>Arthropoda</taxon>
        <taxon>Hexapoda</taxon>
        <taxon>Insecta</taxon>
        <taxon>Pterygota</taxon>
        <taxon>Neoptera</taxon>
        <taxon>Paraneoptera</taxon>
        <taxon>Hemiptera</taxon>
        <taxon>Heteroptera</taxon>
        <taxon>Panheteroptera</taxon>
        <taxon>Cimicomorpha</taxon>
        <taxon>Miridae</taxon>
        <taxon>Dicyphina</taxon>
        <taxon>Nesidiocoris</taxon>
    </lineage>
</organism>
<feature type="compositionally biased region" description="Basic and acidic residues" evidence="1">
    <location>
        <begin position="1"/>
        <end position="11"/>
    </location>
</feature>
<name>A0A6H5GZS9_9HEMI</name>
<evidence type="ECO:0000256" key="1">
    <source>
        <dbReference type="SAM" id="MobiDB-lite"/>
    </source>
</evidence>
<feature type="non-terminal residue" evidence="2">
    <location>
        <position position="66"/>
    </location>
</feature>
<protein>
    <submittedName>
        <fullName evidence="2">Uncharacterized protein</fullName>
    </submittedName>
</protein>
<keyword evidence="3" id="KW-1185">Reference proteome</keyword>
<dbReference type="Proteomes" id="UP000479000">
    <property type="component" value="Unassembled WGS sequence"/>
</dbReference>
<sequence>MSSSDWRRNHDSLPVQRAVQSREGGGVISSYDTMTTLGEMLNKIKIAKNVSLVEIYKSRISRLLPQ</sequence>
<feature type="region of interest" description="Disordered" evidence="1">
    <location>
        <begin position="1"/>
        <end position="24"/>
    </location>
</feature>
<accession>A0A6H5GZS9</accession>
<gene>
    <name evidence="2" type="ORF">NTEN_LOCUS14943</name>
</gene>
<reference evidence="2 3" key="1">
    <citation type="submission" date="2020-02" db="EMBL/GenBank/DDBJ databases">
        <authorList>
            <person name="Ferguson B K."/>
        </authorList>
    </citation>
    <scope>NUCLEOTIDE SEQUENCE [LARGE SCALE GENOMIC DNA]</scope>
</reference>
<dbReference type="AlphaFoldDB" id="A0A6H5GZS9"/>
<dbReference type="EMBL" id="CADCXU010022409">
    <property type="protein sequence ID" value="CAB0009870.1"/>
    <property type="molecule type" value="Genomic_DNA"/>
</dbReference>
<evidence type="ECO:0000313" key="3">
    <source>
        <dbReference type="Proteomes" id="UP000479000"/>
    </source>
</evidence>
<proteinExistence type="predicted"/>